<dbReference type="Pfam" id="PF01408">
    <property type="entry name" value="GFO_IDH_MocA"/>
    <property type="match status" value="1"/>
</dbReference>
<dbReference type="SUPFAM" id="SSF55347">
    <property type="entry name" value="Glyceraldehyde-3-phosphate dehydrogenase-like, C-terminal domain"/>
    <property type="match status" value="1"/>
</dbReference>
<dbReference type="GO" id="GO:0006740">
    <property type="term" value="P:NADPH regeneration"/>
    <property type="evidence" value="ECO:0007669"/>
    <property type="project" value="TreeGrafter"/>
</dbReference>
<feature type="domain" description="Gfo/Idh/MocA-like oxidoreductase N-terminal" evidence="2">
    <location>
        <begin position="3"/>
        <end position="119"/>
    </location>
</feature>
<reference evidence="4" key="1">
    <citation type="submission" date="2022-07" db="EMBL/GenBank/DDBJ databases">
        <title>Fungi with potential for degradation of polypropylene.</title>
        <authorList>
            <person name="Gostincar C."/>
        </authorList>
    </citation>
    <scope>NUCLEOTIDE SEQUENCE</scope>
    <source>
        <strain evidence="4">EXF-13287</strain>
    </source>
</reference>
<accession>A0AA38VCR1</accession>
<organism evidence="4 5">
    <name type="scientific">Coniochaeta hoffmannii</name>
    <dbReference type="NCBI Taxonomy" id="91930"/>
    <lineage>
        <taxon>Eukaryota</taxon>
        <taxon>Fungi</taxon>
        <taxon>Dikarya</taxon>
        <taxon>Ascomycota</taxon>
        <taxon>Pezizomycotina</taxon>
        <taxon>Sordariomycetes</taxon>
        <taxon>Sordariomycetidae</taxon>
        <taxon>Coniochaetales</taxon>
        <taxon>Coniochaetaceae</taxon>
        <taxon>Coniochaeta</taxon>
    </lineage>
</organism>
<evidence type="ECO:0000313" key="5">
    <source>
        <dbReference type="Proteomes" id="UP001174691"/>
    </source>
</evidence>
<dbReference type="PANTHER" id="PTHR42840">
    <property type="entry name" value="NAD(P)-BINDING ROSSMANN-FOLD SUPERFAMILY PROTEIN-RELATED"/>
    <property type="match status" value="1"/>
</dbReference>
<dbReference type="GO" id="GO:0016491">
    <property type="term" value="F:oxidoreductase activity"/>
    <property type="evidence" value="ECO:0007669"/>
    <property type="project" value="TreeGrafter"/>
</dbReference>
<evidence type="ECO:0000256" key="1">
    <source>
        <dbReference type="ARBA" id="ARBA00010928"/>
    </source>
</evidence>
<evidence type="ECO:0000259" key="3">
    <source>
        <dbReference type="Pfam" id="PF22725"/>
    </source>
</evidence>
<dbReference type="InterPro" id="IPR000683">
    <property type="entry name" value="Gfo/Idh/MocA-like_OxRdtase_N"/>
</dbReference>
<dbReference type="PANTHER" id="PTHR42840:SF5">
    <property type="entry name" value="NAD(P)-BINDING ROSSMANN-FOLD SUPERFAMILY PROTEIN"/>
    <property type="match status" value="1"/>
</dbReference>
<dbReference type="Gene3D" id="3.30.360.10">
    <property type="entry name" value="Dihydrodipicolinate Reductase, domain 2"/>
    <property type="match status" value="1"/>
</dbReference>
<evidence type="ECO:0000259" key="2">
    <source>
        <dbReference type="Pfam" id="PF01408"/>
    </source>
</evidence>
<dbReference type="GO" id="GO:0000166">
    <property type="term" value="F:nucleotide binding"/>
    <property type="evidence" value="ECO:0007669"/>
    <property type="project" value="InterPro"/>
</dbReference>
<keyword evidence="5" id="KW-1185">Reference proteome</keyword>
<comment type="caution">
    <text evidence="4">The sequence shown here is derived from an EMBL/GenBank/DDBJ whole genome shotgun (WGS) entry which is preliminary data.</text>
</comment>
<comment type="similarity">
    <text evidence="1">Belongs to the Gfo/Idh/MocA family.</text>
</comment>
<dbReference type="InterPro" id="IPR055170">
    <property type="entry name" value="GFO_IDH_MocA-like_dom"/>
</dbReference>
<dbReference type="InterPro" id="IPR036291">
    <property type="entry name" value="NAD(P)-bd_dom_sf"/>
</dbReference>
<dbReference type="EMBL" id="JANBVN010000311">
    <property type="protein sequence ID" value="KAJ9129710.1"/>
    <property type="molecule type" value="Genomic_DNA"/>
</dbReference>
<dbReference type="AlphaFoldDB" id="A0AA38VCR1"/>
<gene>
    <name evidence="4" type="ORF">NKR19_g10231</name>
</gene>
<sequence>MVGIALLGAGIFAREEHLPAIQAAPNLNLLAIYSRSQTSADALASSAKSPVDVYFDSPSPPSGKSLDDLLARRDIEAVIVVLPINNQPEIIKKALAAGKHVLSEKPVARDVATAQELIGWYRSLGGSHAPIWAVAENFRYAKSLTDAAEAVRELGGKVVTFHLKRYGFVREDDKYFNTEWRKTPNYQGGFLLDGGVHFVAGLRLLLAAGGEEVTQVSSLASLLVDRLGPVDTVHAVATTASGATGTVTVTFGTQHKSGLEIEVVTTNGVVNWNPRHVTVVGKSERDYEYDSGVKAEVAAFGRSVEAGTPDPLQTPEEALGDLRVLEGLLVSGGQLKSVV</sequence>
<name>A0AA38VCR1_9PEZI</name>
<evidence type="ECO:0000313" key="4">
    <source>
        <dbReference type="EMBL" id="KAJ9129710.1"/>
    </source>
</evidence>
<dbReference type="GO" id="GO:0005737">
    <property type="term" value="C:cytoplasm"/>
    <property type="evidence" value="ECO:0007669"/>
    <property type="project" value="TreeGrafter"/>
</dbReference>
<dbReference type="Proteomes" id="UP001174691">
    <property type="component" value="Unassembled WGS sequence"/>
</dbReference>
<proteinExistence type="inferred from homology"/>
<dbReference type="SUPFAM" id="SSF51735">
    <property type="entry name" value="NAD(P)-binding Rossmann-fold domains"/>
    <property type="match status" value="1"/>
</dbReference>
<dbReference type="Pfam" id="PF22725">
    <property type="entry name" value="GFO_IDH_MocA_C3"/>
    <property type="match status" value="1"/>
</dbReference>
<feature type="domain" description="GFO/IDH/MocA-like oxidoreductase" evidence="3">
    <location>
        <begin position="156"/>
        <end position="270"/>
    </location>
</feature>
<protein>
    <submittedName>
        <fullName evidence="4">NAD(P)-binding protein</fullName>
    </submittedName>
</protein>
<dbReference type="Gene3D" id="3.40.50.720">
    <property type="entry name" value="NAD(P)-binding Rossmann-like Domain"/>
    <property type="match status" value="1"/>
</dbReference>